<evidence type="ECO:0000259" key="2">
    <source>
        <dbReference type="Pfam" id="PF01609"/>
    </source>
</evidence>
<gene>
    <name evidence="4" type="ORF">R5W23_005401</name>
</gene>
<evidence type="ECO:0000313" key="5">
    <source>
        <dbReference type="Proteomes" id="UP001272242"/>
    </source>
</evidence>
<dbReference type="InterPro" id="IPR002559">
    <property type="entry name" value="Transposase_11"/>
</dbReference>
<dbReference type="PANTHER" id="PTHR30007">
    <property type="entry name" value="PHP DOMAIN PROTEIN"/>
    <property type="match status" value="1"/>
</dbReference>
<accession>A0ABU5F9A5</accession>
<dbReference type="Proteomes" id="UP001272242">
    <property type="component" value="Unassembled WGS sequence"/>
</dbReference>
<evidence type="ECO:0000313" key="4">
    <source>
        <dbReference type="EMBL" id="MDY3563779.1"/>
    </source>
</evidence>
<name>A0ABU5F9A5_9BACT</name>
<dbReference type="PANTHER" id="PTHR30007:SF0">
    <property type="entry name" value="TRANSPOSASE"/>
    <property type="match status" value="1"/>
</dbReference>
<reference evidence="5" key="1">
    <citation type="journal article" date="2023" name="Mar. Drugs">
        <title>Gemmata algarum, a Novel Planctomycete Isolated from an Algal Mat, Displays Antimicrobial Activity.</title>
        <authorList>
            <person name="Kumar G."/>
            <person name="Kallscheuer N."/>
            <person name="Kashif M."/>
            <person name="Ahamad S."/>
            <person name="Jagadeeshwari U."/>
            <person name="Pannikurungottu S."/>
            <person name="Haufschild T."/>
            <person name="Kabuu M."/>
            <person name="Sasikala C."/>
            <person name="Jogler C."/>
            <person name="Ramana C."/>
        </authorList>
    </citation>
    <scope>NUCLEOTIDE SEQUENCE [LARGE SCALE GENOMIC DNA]</scope>
    <source>
        <strain evidence="5">JC673</strain>
    </source>
</reference>
<comment type="caution">
    <text evidence="4">The sequence shown here is derived from an EMBL/GenBank/DDBJ whole genome shotgun (WGS) entry which is preliminary data.</text>
</comment>
<feature type="domain" description="Transposase IS4-like" evidence="2">
    <location>
        <begin position="104"/>
        <end position="160"/>
    </location>
</feature>
<feature type="domain" description="Insertion element IS402-like" evidence="3">
    <location>
        <begin position="12"/>
        <end position="89"/>
    </location>
</feature>
<dbReference type="Pfam" id="PF01609">
    <property type="entry name" value="DDE_Tnp_1"/>
    <property type="match status" value="1"/>
</dbReference>
<keyword evidence="5" id="KW-1185">Reference proteome</keyword>
<proteinExistence type="predicted"/>
<organism evidence="4 5">
    <name type="scientific">Gemmata algarum</name>
    <dbReference type="NCBI Taxonomy" id="2975278"/>
    <lineage>
        <taxon>Bacteria</taxon>
        <taxon>Pseudomonadati</taxon>
        <taxon>Planctomycetota</taxon>
        <taxon>Planctomycetia</taxon>
        <taxon>Gemmatales</taxon>
        <taxon>Gemmataceae</taxon>
        <taxon>Gemmata</taxon>
    </lineage>
</organism>
<dbReference type="Pfam" id="PF13340">
    <property type="entry name" value="DUF4096"/>
    <property type="match status" value="1"/>
</dbReference>
<feature type="region of interest" description="Disordered" evidence="1">
    <location>
        <begin position="105"/>
        <end position="131"/>
    </location>
</feature>
<evidence type="ECO:0000259" key="3">
    <source>
        <dbReference type="Pfam" id="PF13340"/>
    </source>
</evidence>
<evidence type="ECO:0000256" key="1">
    <source>
        <dbReference type="SAM" id="MobiDB-lite"/>
    </source>
</evidence>
<dbReference type="EMBL" id="JAXBLV010000250">
    <property type="protein sequence ID" value="MDY3563779.1"/>
    <property type="molecule type" value="Genomic_DNA"/>
</dbReference>
<dbReference type="NCBIfam" id="NF033580">
    <property type="entry name" value="transpos_IS5_3"/>
    <property type="match status" value="1"/>
</dbReference>
<protein>
    <submittedName>
        <fullName evidence="4">IS5 family transposase</fullName>
    </submittedName>
</protein>
<dbReference type="InterPro" id="IPR025161">
    <property type="entry name" value="IS402-like_dom"/>
</dbReference>
<sequence>MSTTRPAYPSDLTDLQWSNIGHLFPGADRPAGGPGRKITYPRREIVNAVLYLARGGCSWRMLPHDFPPWKTVSYYFYTWREAGVWEQMHNALRAEIRACDGRESTPSAGIIDSPSVKTTEAGGPKGYDGGKKVSGRKRHVLVDTLGLIWGLAVLPASPTDWV</sequence>
<dbReference type="RefSeq" id="WP_320689918.1">
    <property type="nucleotide sequence ID" value="NZ_JAXBLV010000250.1"/>
</dbReference>